<gene>
    <name evidence="1" type="ORF">LCGC14_1358870</name>
</gene>
<dbReference type="EMBL" id="LAZR01008477">
    <property type="protein sequence ID" value="KKM78544.1"/>
    <property type="molecule type" value="Genomic_DNA"/>
</dbReference>
<name>A0A0F9K8L9_9ZZZZ</name>
<sequence length="98" mass="11019">MSQPTLPICVKCNLEMRPDTNGVTVLLMAYDPPQPYEAYDADLVKCPNCDMQVVVGAAYNAFWMHFHEGTQPDIAKENVFQVYENVKSLPATEEQHNG</sequence>
<dbReference type="AlphaFoldDB" id="A0A0F9K8L9"/>
<accession>A0A0F9K8L9</accession>
<organism evidence="1">
    <name type="scientific">marine sediment metagenome</name>
    <dbReference type="NCBI Taxonomy" id="412755"/>
    <lineage>
        <taxon>unclassified sequences</taxon>
        <taxon>metagenomes</taxon>
        <taxon>ecological metagenomes</taxon>
    </lineage>
</organism>
<proteinExistence type="predicted"/>
<evidence type="ECO:0000313" key="1">
    <source>
        <dbReference type="EMBL" id="KKM78544.1"/>
    </source>
</evidence>
<protein>
    <submittedName>
        <fullName evidence="1">Uncharacterized protein</fullName>
    </submittedName>
</protein>
<reference evidence="1" key="1">
    <citation type="journal article" date="2015" name="Nature">
        <title>Complex archaea that bridge the gap between prokaryotes and eukaryotes.</title>
        <authorList>
            <person name="Spang A."/>
            <person name="Saw J.H."/>
            <person name="Jorgensen S.L."/>
            <person name="Zaremba-Niedzwiedzka K."/>
            <person name="Martijn J."/>
            <person name="Lind A.E."/>
            <person name="van Eijk R."/>
            <person name="Schleper C."/>
            <person name="Guy L."/>
            <person name="Ettema T.J."/>
        </authorList>
    </citation>
    <scope>NUCLEOTIDE SEQUENCE</scope>
</reference>
<comment type="caution">
    <text evidence="1">The sequence shown here is derived from an EMBL/GenBank/DDBJ whole genome shotgun (WGS) entry which is preliminary data.</text>
</comment>